<feature type="chain" id="PRO_5020756687" evidence="1">
    <location>
        <begin position="21"/>
        <end position="166"/>
    </location>
</feature>
<proteinExistence type="predicted"/>
<comment type="caution">
    <text evidence="2">The sequence shown here is derived from an EMBL/GenBank/DDBJ whole genome shotgun (WGS) entry which is preliminary data.</text>
</comment>
<name>A0A4Q0MHI4_9SPHI</name>
<reference evidence="2 3" key="1">
    <citation type="submission" date="2018-12" db="EMBL/GenBank/DDBJ databases">
        <title>The Draft Genome Sequence of the Soil Bacterium Pedobacter tournemirensis R1.</title>
        <authorList>
            <person name="He J."/>
        </authorList>
    </citation>
    <scope>NUCLEOTIDE SEQUENCE [LARGE SCALE GENOMIC DNA]</scope>
    <source>
        <strain evidence="2 3">R1</strain>
    </source>
</reference>
<keyword evidence="1" id="KW-0732">Signal</keyword>
<evidence type="ECO:0000313" key="3">
    <source>
        <dbReference type="Proteomes" id="UP000290848"/>
    </source>
</evidence>
<gene>
    <name evidence="2" type="ORF">EKH83_01665</name>
</gene>
<dbReference type="EMBL" id="RXOC01000001">
    <property type="protein sequence ID" value="RXF72456.1"/>
    <property type="molecule type" value="Genomic_DNA"/>
</dbReference>
<dbReference type="Proteomes" id="UP000290848">
    <property type="component" value="Unassembled WGS sequence"/>
</dbReference>
<evidence type="ECO:0000256" key="1">
    <source>
        <dbReference type="SAM" id="SignalP"/>
    </source>
</evidence>
<accession>A0A4Q0MHI4</accession>
<organism evidence="2 3">
    <name type="scientific">Arcticibacter tournemirensis</name>
    <dbReference type="NCBI Taxonomy" id="699437"/>
    <lineage>
        <taxon>Bacteria</taxon>
        <taxon>Pseudomonadati</taxon>
        <taxon>Bacteroidota</taxon>
        <taxon>Sphingobacteriia</taxon>
        <taxon>Sphingobacteriales</taxon>
        <taxon>Sphingobacteriaceae</taxon>
        <taxon>Arcticibacter</taxon>
    </lineage>
</organism>
<protein>
    <submittedName>
        <fullName evidence="2">Uncharacterized protein</fullName>
    </submittedName>
</protein>
<feature type="signal peptide" evidence="1">
    <location>
        <begin position="1"/>
        <end position="20"/>
    </location>
</feature>
<sequence>MLRPVILSVLLLTASAALYAQELPDYGSIRLEKQADYSLAENTALQASNYLLTTPIAKDNLYRLKTMQFLIKWMEGTPDYTFSLDGPITRISENSADIIAVYMAAMVKFCLENKPQSKDMKAIRLNAVKSLIAYCSDASNGVKVKGELKRLKEADERGVLQKYVGN</sequence>
<dbReference type="RefSeq" id="WP_128767642.1">
    <property type="nucleotide sequence ID" value="NZ_RXOC01000001.1"/>
</dbReference>
<evidence type="ECO:0000313" key="2">
    <source>
        <dbReference type="EMBL" id="RXF72456.1"/>
    </source>
</evidence>
<dbReference type="AlphaFoldDB" id="A0A4Q0MHI4"/>